<dbReference type="InterPro" id="IPR054384">
    <property type="entry name" value="SecDF_P1_head"/>
</dbReference>
<feature type="domain" description="Protein translocase subunit SecDF P1" evidence="14">
    <location>
        <begin position="230"/>
        <end position="287"/>
    </location>
</feature>
<comment type="caution">
    <text evidence="16">The sequence shown here is derived from an EMBL/GenBank/DDBJ whole genome shotgun (WGS) entry which is preliminary data.</text>
</comment>
<dbReference type="InterPro" id="IPR048631">
    <property type="entry name" value="SecD_1st"/>
</dbReference>
<evidence type="ECO:0000256" key="4">
    <source>
        <dbReference type="ARBA" id="ARBA00022692"/>
    </source>
</evidence>
<evidence type="ECO:0000313" key="17">
    <source>
        <dbReference type="Proteomes" id="UP001139095"/>
    </source>
</evidence>
<dbReference type="Pfam" id="PF02355">
    <property type="entry name" value="SecD_SecF_C"/>
    <property type="match status" value="1"/>
</dbReference>
<dbReference type="Gene3D" id="3.30.1360.200">
    <property type="match status" value="1"/>
</dbReference>
<dbReference type="NCBIfam" id="TIGR01129">
    <property type="entry name" value="secD"/>
    <property type="match status" value="1"/>
</dbReference>
<gene>
    <name evidence="11 16" type="primary">secD</name>
    <name evidence="16" type="ORF">LG368_05670</name>
</gene>
<evidence type="ECO:0000256" key="1">
    <source>
        <dbReference type="ARBA" id="ARBA00004651"/>
    </source>
</evidence>
<feature type="transmembrane region" description="Helical" evidence="11">
    <location>
        <begin position="584"/>
        <end position="607"/>
    </location>
</feature>
<comment type="subunit">
    <text evidence="11">Forms a complex with SecF. Part of the essential Sec protein translocation apparatus which comprises SecA, SecYEG and auxiliary proteins SecDF-YajC and YidC.</text>
</comment>
<keyword evidence="3 11" id="KW-1003">Cell membrane</keyword>
<evidence type="ECO:0000256" key="3">
    <source>
        <dbReference type="ARBA" id="ARBA00022475"/>
    </source>
</evidence>
<comment type="subcellular location">
    <subcellularLocation>
        <location evidence="1 11">Cell membrane</location>
        <topology evidence="1 11">Multi-pass membrane protein</topology>
    </subcellularLocation>
</comment>
<keyword evidence="7 11" id="KW-0811">Translocation</keyword>
<comment type="similarity">
    <text evidence="9 11">Belongs to the SecD/SecF family. SecD subfamily.</text>
</comment>
<feature type="domain" description="SecDF P1 head subdomain" evidence="15">
    <location>
        <begin position="299"/>
        <end position="434"/>
    </location>
</feature>
<dbReference type="Pfam" id="PF13721">
    <property type="entry name" value="SecD-TM1"/>
    <property type="match status" value="1"/>
</dbReference>
<evidence type="ECO:0000259" key="14">
    <source>
        <dbReference type="Pfam" id="PF21760"/>
    </source>
</evidence>
<feature type="transmembrane region" description="Helical" evidence="11">
    <location>
        <begin position="480"/>
        <end position="502"/>
    </location>
</feature>
<evidence type="ECO:0000259" key="12">
    <source>
        <dbReference type="Pfam" id="PF02355"/>
    </source>
</evidence>
<dbReference type="PANTHER" id="PTHR30081">
    <property type="entry name" value="PROTEIN-EXPORT MEMBRANE PROTEIN SEC"/>
    <property type="match status" value="1"/>
</dbReference>
<comment type="caution">
    <text evidence="11">Lacks conserved residue(s) required for the propagation of feature annotation.</text>
</comment>
<evidence type="ECO:0000256" key="9">
    <source>
        <dbReference type="ARBA" id="ARBA00060774"/>
    </source>
</evidence>
<organism evidence="16 17">
    <name type="scientific">Marinomonas algarum</name>
    <dbReference type="NCBI Taxonomy" id="2883105"/>
    <lineage>
        <taxon>Bacteria</taxon>
        <taxon>Pseudomonadati</taxon>
        <taxon>Pseudomonadota</taxon>
        <taxon>Gammaproteobacteria</taxon>
        <taxon>Oceanospirillales</taxon>
        <taxon>Oceanospirillaceae</taxon>
        <taxon>Marinomonas</taxon>
    </lineage>
</organism>
<dbReference type="Proteomes" id="UP001139095">
    <property type="component" value="Unassembled WGS sequence"/>
</dbReference>
<reference evidence="16" key="1">
    <citation type="submission" date="2021-10" db="EMBL/GenBank/DDBJ databases">
        <title>Marinomonas pontica sp. nov., isolated from the Black Sea.</title>
        <authorList>
            <person name="Zhao L.-H."/>
            <person name="Xue J.-H."/>
        </authorList>
    </citation>
    <scope>NUCLEOTIDE SEQUENCE</scope>
    <source>
        <strain evidence="16">E8</strain>
    </source>
</reference>
<sequence length="617" mass="66772">MLNKYPLWKYLLILLVLALGLLYAFPNLYPDDPALQLSTQKSTATVDERALEKARTALSQANIDLKEAELTSAGGTLRFNSGEDQLAAKPVVAAALGEDYVTALNLVPTTPEWLSSLGAGPAKLGLDLRGGVHFLLEVDTPAALKQRLEVTSSEMKAALRSDRIRYRSVDIAEGILSIRFLQQSDLDLAENLLTDEFSEYRFATRQVDTDYFLDVSFTEASKAEIESYALQQNLTTLRNRVNELGVAEPLVQRQGSNRIVVELPGVQDTAAAKRIIGATANLEFHLEAGLDTTGSDLETLTFRDGSGRSAQLERDIIITGDSVSDASSSFDENGRPQVNISLDAKGGKQMSKVTRAAVGRNMAVVFIEHKSRSRFVEQEDGSLEEVRRSYSEKGIISLATIQTTLGNSFRITGLDSPRESSELALLLRAGALAAPIYFVEERTIGPSLGAENIKLGVGSAQIGLLVVMLFMLVYYKVFGIFANVSLALNIILLMAFMSLLSATLTLPGIAGIVLTMGMAVDANVLIFSRIKEELANGTPSQQAIHSGFNRAFTTIFDANITTLLVAVILFAVGTGPVKGFAVTLSLGILTSMFTAIVVTRAQVNLVYGGRKNKKLYI</sequence>
<dbReference type="FunFam" id="3.30.1360.200:FF:000001">
    <property type="entry name" value="Protein translocase subunit SecD"/>
    <property type="match status" value="1"/>
</dbReference>
<dbReference type="GO" id="GO:0006605">
    <property type="term" value="P:protein targeting"/>
    <property type="evidence" value="ECO:0007669"/>
    <property type="project" value="UniProtKB-UniRule"/>
</dbReference>
<keyword evidence="4 11" id="KW-0812">Transmembrane</keyword>
<dbReference type="EMBL" id="JAJATW010000006">
    <property type="protein sequence ID" value="MCB5161387.1"/>
    <property type="molecule type" value="Genomic_DNA"/>
</dbReference>
<evidence type="ECO:0000256" key="2">
    <source>
        <dbReference type="ARBA" id="ARBA00022448"/>
    </source>
</evidence>
<keyword evidence="6 11" id="KW-1133">Transmembrane helix</keyword>
<feature type="transmembrane region" description="Helical" evidence="11">
    <location>
        <begin position="455"/>
        <end position="475"/>
    </location>
</feature>
<keyword evidence="5 11" id="KW-0653">Protein transport</keyword>
<feature type="transmembrane region" description="Helical" evidence="11">
    <location>
        <begin position="508"/>
        <end position="530"/>
    </location>
</feature>
<evidence type="ECO:0000259" key="13">
    <source>
        <dbReference type="Pfam" id="PF13721"/>
    </source>
</evidence>
<evidence type="ECO:0000259" key="15">
    <source>
        <dbReference type="Pfam" id="PF22599"/>
    </source>
</evidence>
<evidence type="ECO:0000313" key="16">
    <source>
        <dbReference type="EMBL" id="MCB5161387.1"/>
    </source>
</evidence>
<evidence type="ECO:0000256" key="6">
    <source>
        <dbReference type="ARBA" id="ARBA00022989"/>
    </source>
</evidence>
<name>A0A9X1IM15_9GAMM</name>
<dbReference type="InterPro" id="IPR022813">
    <property type="entry name" value="SecD/SecF_arch_bac"/>
</dbReference>
<dbReference type="InterPro" id="IPR027398">
    <property type="entry name" value="SecD-TM"/>
</dbReference>
<keyword evidence="2 11" id="KW-0813">Transport</keyword>
<protein>
    <recommendedName>
        <fullName evidence="10 11">Protein translocase subunit SecD</fullName>
    </recommendedName>
</protein>
<dbReference type="Pfam" id="PF21760">
    <property type="entry name" value="SecD_1st"/>
    <property type="match status" value="1"/>
</dbReference>
<dbReference type="GO" id="GO:0065002">
    <property type="term" value="P:intracellular protein transmembrane transport"/>
    <property type="evidence" value="ECO:0007669"/>
    <property type="project" value="UniProtKB-UniRule"/>
</dbReference>
<feature type="domain" description="SecD export protein N-terminal TM" evidence="13">
    <location>
        <begin position="2"/>
        <end position="104"/>
    </location>
</feature>
<dbReference type="GO" id="GO:0005886">
    <property type="term" value="C:plasma membrane"/>
    <property type="evidence" value="ECO:0007669"/>
    <property type="project" value="UniProtKB-SubCell"/>
</dbReference>
<dbReference type="HAMAP" id="MF_01463_B">
    <property type="entry name" value="SecD_B"/>
    <property type="match status" value="1"/>
</dbReference>
<dbReference type="GO" id="GO:0015450">
    <property type="term" value="F:protein-transporting ATPase activity"/>
    <property type="evidence" value="ECO:0007669"/>
    <property type="project" value="InterPro"/>
</dbReference>
<dbReference type="FunFam" id="1.20.1640.10:FF:000004">
    <property type="entry name" value="Protein translocase subunit SecD"/>
    <property type="match status" value="1"/>
</dbReference>
<dbReference type="RefSeq" id="WP_226753766.1">
    <property type="nucleotide sequence ID" value="NZ_JAJATW010000006.1"/>
</dbReference>
<dbReference type="GO" id="GO:0043952">
    <property type="term" value="P:protein transport by the Sec complex"/>
    <property type="evidence" value="ECO:0007669"/>
    <property type="project" value="UniProtKB-UniRule"/>
</dbReference>
<evidence type="ECO:0000256" key="5">
    <source>
        <dbReference type="ARBA" id="ARBA00022927"/>
    </source>
</evidence>
<evidence type="ECO:0000256" key="7">
    <source>
        <dbReference type="ARBA" id="ARBA00023010"/>
    </source>
</evidence>
<comment type="function">
    <text evidence="11">Part of the Sec protein translocase complex. Interacts with the SecYEG preprotein conducting channel. SecDF uses the proton motive force (PMF) to complete protein translocation after the ATP-dependent function of SecA.</text>
</comment>
<evidence type="ECO:0000256" key="11">
    <source>
        <dbReference type="HAMAP-Rule" id="MF_01463"/>
    </source>
</evidence>
<dbReference type="Pfam" id="PF07549">
    <property type="entry name" value="Sec_GG"/>
    <property type="match status" value="1"/>
</dbReference>
<feature type="domain" description="Protein export membrane protein SecD/SecF C-terminal" evidence="12">
    <location>
        <begin position="439"/>
        <end position="600"/>
    </location>
</feature>
<dbReference type="InterPro" id="IPR022646">
    <property type="entry name" value="SecD/SecF_CS"/>
</dbReference>
<evidence type="ECO:0000256" key="8">
    <source>
        <dbReference type="ARBA" id="ARBA00023136"/>
    </source>
</evidence>
<dbReference type="Pfam" id="PF22599">
    <property type="entry name" value="SecDF_P1_head"/>
    <property type="match status" value="1"/>
</dbReference>
<dbReference type="Gene3D" id="3.30.70.3400">
    <property type="match status" value="1"/>
</dbReference>
<dbReference type="InterPro" id="IPR048634">
    <property type="entry name" value="SecD_SecF_C"/>
</dbReference>
<dbReference type="PANTHER" id="PTHR30081:SF1">
    <property type="entry name" value="PROTEIN TRANSLOCASE SUBUNIT SECD"/>
    <property type="match status" value="1"/>
</dbReference>
<dbReference type="InterPro" id="IPR005791">
    <property type="entry name" value="SecD"/>
</dbReference>
<dbReference type="Gene3D" id="1.20.1640.10">
    <property type="entry name" value="Multidrug efflux transporter AcrB transmembrane domain"/>
    <property type="match status" value="1"/>
</dbReference>
<evidence type="ECO:0000256" key="10">
    <source>
        <dbReference type="ARBA" id="ARBA00068220"/>
    </source>
</evidence>
<accession>A0A9X1IM15</accession>
<keyword evidence="17" id="KW-1185">Reference proteome</keyword>
<dbReference type="AlphaFoldDB" id="A0A9X1IM15"/>
<dbReference type="SUPFAM" id="SSF82866">
    <property type="entry name" value="Multidrug efflux transporter AcrB transmembrane domain"/>
    <property type="match status" value="1"/>
</dbReference>
<keyword evidence="8 11" id="KW-0472">Membrane</keyword>
<feature type="transmembrane region" description="Helical" evidence="11">
    <location>
        <begin position="551"/>
        <end position="572"/>
    </location>
</feature>
<proteinExistence type="inferred from homology"/>
<dbReference type="NCBIfam" id="TIGR00916">
    <property type="entry name" value="2A0604s01"/>
    <property type="match status" value="1"/>
</dbReference>
<dbReference type="FunFam" id="3.30.70.3400:FF:000003">
    <property type="entry name" value="Preprotein translocase subunit SecD"/>
    <property type="match status" value="1"/>
</dbReference>
<dbReference type="InterPro" id="IPR055344">
    <property type="entry name" value="SecD_SecF_C_bact"/>
</dbReference>